<evidence type="ECO:0000259" key="3">
    <source>
        <dbReference type="PROSITE" id="PS50110"/>
    </source>
</evidence>
<gene>
    <name evidence="4" type="ORF">ENJ98_06925</name>
</gene>
<dbReference type="Proteomes" id="UP000886100">
    <property type="component" value="Unassembled WGS sequence"/>
</dbReference>
<dbReference type="Gene3D" id="3.40.50.2300">
    <property type="match status" value="1"/>
</dbReference>
<dbReference type="SMART" id="SM00448">
    <property type="entry name" value="REC"/>
    <property type="match status" value="1"/>
</dbReference>
<feature type="modified residue" description="4-aspartylphosphate" evidence="2">
    <location>
        <position position="66"/>
    </location>
</feature>
<dbReference type="SUPFAM" id="SSF52172">
    <property type="entry name" value="CheY-like"/>
    <property type="match status" value="1"/>
</dbReference>
<dbReference type="InterPro" id="IPR001789">
    <property type="entry name" value="Sig_transdc_resp-reg_receiver"/>
</dbReference>
<dbReference type="CDD" id="cd00156">
    <property type="entry name" value="REC"/>
    <property type="match status" value="1"/>
</dbReference>
<evidence type="ECO:0000313" key="4">
    <source>
        <dbReference type="EMBL" id="HHH13955.1"/>
    </source>
</evidence>
<protein>
    <submittedName>
        <fullName evidence="4">Response regulator</fullName>
    </submittedName>
</protein>
<organism evidence="4">
    <name type="scientific">Thiolapillus brandeum</name>
    <dbReference type="NCBI Taxonomy" id="1076588"/>
    <lineage>
        <taxon>Bacteria</taxon>
        <taxon>Pseudomonadati</taxon>
        <taxon>Pseudomonadota</taxon>
        <taxon>Gammaproteobacteria</taxon>
        <taxon>Chromatiales</taxon>
        <taxon>Sedimenticolaceae</taxon>
        <taxon>Thiolapillus</taxon>
    </lineage>
</organism>
<feature type="domain" description="Response regulatory" evidence="3">
    <location>
        <begin position="17"/>
        <end position="133"/>
    </location>
</feature>
<dbReference type="EMBL" id="DROM01000416">
    <property type="protein sequence ID" value="HHH13955.1"/>
    <property type="molecule type" value="Genomic_DNA"/>
</dbReference>
<keyword evidence="1 2" id="KW-0597">Phosphoprotein</keyword>
<reference evidence="4" key="1">
    <citation type="journal article" date="2020" name="mSystems">
        <title>Genome- and Community-Level Interaction Insights into Carbon Utilization and Element Cycling Functions of Hydrothermarchaeota in Hydrothermal Sediment.</title>
        <authorList>
            <person name="Zhou Z."/>
            <person name="Liu Y."/>
            <person name="Xu W."/>
            <person name="Pan J."/>
            <person name="Luo Z.H."/>
            <person name="Li M."/>
        </authorList>
    </citation>
    <scope>NUCLEOTIDE SEQUENCE [LARGE SCALE GENOMIC DNA]</scope>
    <source>
        <strain evidence="4">HyVt-535</strain>
    </source>
</reference>
<dbReference type="PROSITE" id="PS50110">
    <property type="entry name" value="RESPONSE_REGULATORY"/>
    <property type="match status" value="1"/>
</dbReference>
<name>A0A7C5IZY0_9GAMM</name>
<dbReference type="PANTHER" id="PTHR44591">
    <property type="entry name" value="STRESS RESPONSE REGULATOR PROTEIN 1"/>
    <property type="match status" value="1"/>
</dbReference>
<accession>A0A7C5IZY0</accession>
<dbReference type="Pfam" id="PF00072">
    <property type="entry name" value="Response_reg"/>
    <property type="match status" value="1"/>
</dbReference>
<evidence type="ECO:0000256" key="2">
    <source>
        <dbReference type="PROSITE-ProRule" id="PRU00169"/>
    </source>
</evidence>
<dbReference type="InterPro" id="IPR050595">
    <property type="entry name" value="Bact_response_regulator"/>
</dbReference>
<proteinExistence type="predicted"/>
<dbReference type="AlphaFoldDB" id="A0A7C5IZY0"/>
<dbReference type="PANTHER" id="PTHR44591:SF20">
    <property type="entry name" value="PROTEIN PILH"/>
    <property type="match status" value="1"/>
</dbReference>
<sequence>MRDRRRNLRHRPDPGSKILVVDDSRTVRHSVKRMLQQGGFQVLEAADGAQGVELAKRERPRLILMDIVMPEVNGFQATRRIRRTEETASIPIVIMSGDREATHRFWGTRIGANDFMGKPFQRFDLYRRVEKILYDNEISPPGT</sequence>
<comment type="caution">
    <text evidence="4">The sequence shown here is derived from an EMBL/GenBank/DDBJ whole genome shotgun (WGS) entry which is preliminary data.</text>
</comment>
<dbReference type="InterPro" id="IPR011006">
    <property type="entry name" value="CheY-like_superfamily"/>
</dbReference>
<dbReference type="GO" id="GO:0000160">
    <property type="term" value="P:phosphorelay signal transduction system"/>
    <property type="evidence" value="ECO:0007669"/>
    <property type="project" value="InterPro"/>
</dbReference>
<evidence type="ECO:0000256" key="1">
    <source>
        <dbReference type="ARBA" id="ARBA00022553"/>
    </source>
</evidence>